<dbReference type="Gene3D" id="2.60.120.10">
    <property type="entry name" value="Jelly Rolls"/>
    <property type="match status" value="1"/>
</dbReference>
<evidence type="ECO:0000313" key="2">
    <source>
        <dbReference type="EMBL" id="VAW94812.1"/>
    </source>
</evidence>
<dbReference type="PROSITE" id="PS51833">
    <property type="entry name" value="HDOD"/>
    <property type="match status" value="1"/>
</dbReference>
<dbReference type="PANTHER" id="PTHR33525:SF3">
    <property type="entry name" value="RIBONUCLEASE Y"/>
    <property type="match status" value="1"/>
</dbReference>
<gene>
    <name evidence="2" type="ORF">MNBD_GAMMA20-884</name>
</gene>
<name>A0A3B1A4Z6_9ZZZZ</name>
<dbReference type="Gene3D" id="1.10.3210.10">
    <property type="entry name" value="Hypothetical protein af1432"/>
    <property type="match status" value="1"/>
</dbReference>
<dbReference type="SUPFAM" id="SSF109604">
    <property type="entry name" value="HD-domain/PDEase-like"/>
    <property type="match status" value="1"/>
</dbReference>
<dbReference type="SUPFAM" id="SSF51206">
    <property type="entry name" value="cAMP-binding domain-like"/>
    <property type="match status" value="1"/>
</dbReference>
<dbReference type="InterPro" id="IPR013976">
    <property type="entry name" value="HDOD"/>
</dbReference>
<dbReference type="SMART" id="SM00471">
    <property type="entry name" value="HDc"/>
    <property type="match status" value="1"/>
</dbReference>
<dbReference type="InterPro" id="IPR014710">
    <property type="entry name" value="RmlC-like_jellyroll"/>
</dbReference>
<dbReference type="AlphaFoldDB" id="A0A3B1A4Z6"/>
<protein>
    <recommendedName>
        <fullName evidence="1">HDOD domain-containing protein</fullName>
    </recommendedName>
</protein>
<evidence type="ECO:0000259" key="1">
    <source>
        <dbReference type="PROSITE" id="PS51833"/>
    </source>
</evidence>
<dbReference type="Pfam" id="PF08668">
    <property type="entry name" value="HDOD"/>
    <property type="match status" value="1"/>
</dbReference>
<dbReference type="EMBL" id="UOFU01000058">
    <property type="protein sequence ID" value="VAW94812.1"/>
    <property type="molecule type" value="Genomic_DNA"/>
</dbReference>
<accession>A0A3B1A4Z6</accession>
<dbReference type="PANTHER" id="PTHR33525">
    <property type="match status" value="1"/>
</dbReference>
<dbReference type="InterPro" id="IPR018490">
    <property type="entry name" value="cNMP-bd_dom_sf"/>
</dbReference>
<reference evidence="2" key="1">
    <citation type="submission" date="2018-06" db="EMBL/GenBank/DDBJ databases">
        <authorList>
            <person name="Zhirakovskaya E."/>
        </authorList>
    </citation>
    <scope>NUCLEOTIDE SEQUENCE</scope>
</reference>
<dbReference type="InterPro" id="IPR052340">
    <property type="entry name" value="RNase_Y/CdgJ"/>
</dbReference>
<dbReference type="InterPro" id="IPR003607">
    <property type="entry name" value="HD/PDEase_dom"/>
</dbReference>
<feature type="domain" description="HDOD" evidence="1">
    <location>
        <begin position="153"/>
        <end position="342"/>
    </location>
</feature>
<dbReference type="CDD" id="cd00077">
    <property type="entry name" value="HDc"/>
    <property type="match status" value="1"/>
</dbReference>
<sequence>MTASPADIDSLSGLIPFSECNDDELIVLADHARVIDERKGYVLAELGSTDEWDYYLLKGTLHLVSDDGKVLEIRAGTEAARHPVAHLQPRKYTLQAQTAVQFLRVKKALLVSLKYAPGRQVCMLVEDDEHHGLGVHPLYTEIYDDLLNDRLVLPSLPDIAVRIRQLIDQEEASVQQVATLVQVDLAISAKLMKIANGALYHGLRPVDSCQQAISRLGLESTRNLVVGFVLRNLFKEKIHTALLTRHAQHLWEHSVEVGAIAQVLAEVTPGMSPDEALLVGLLHDIGELVILSYAENYRELAEDRTALERIIVELKGELGGIILHEWGFSEAFVTAAQEAEKWSRDPAPEPDYCDIAMVAQLHSFVGTTKMQHLPKLSEVPAFCKIAHGELTPKLSMKLLDQAKEQILEVRQLLMS</sequence>
<proteinExistence type="predicted"/>
<organism evidence="2">
    <name type="scientific">hydrothermal vent metagenome</name>
    <dbReference type="NCBI Taxonomy" id="652676"/>
    <lineage>
        <taxon>unclassified sequences</taxon>
        <taxon>metagenomes</taxon>
        <taxon>ecological metagenomes</taxon>
    </lineage>
</organism>